<name>A0ABQ7QA39_PLUXY</name>
<protein>
    <submittedName>
        <fullName evidence="3">Uncharacterized protein</fullName>
    </submittedName>
</protein>
<feature type="compositionally biased region" description="Basic residues" evidence="1">
    <location>
        <begin position="244"/>
        <end position="255"/>
    </location>
</feature>
<evidence type="ECO:0000313" key="4">
    <source>
        <dbReference type="Proteomes" id="UP000823941"/>
    </source>
</evidence>
<sequence>MESITKSLEDMKEMFGSSMASFQEQLNSKSPSPPTTTGLAAEFSSFRAFIMSALGTLQQQVEFLARGMDAIEMRSRRKMLLVHGVPESKDENTTAATIKELAGHFADPELCTEVDVRHCHRLGRSVGEKPRPVILKLKEASLRDRIWFSKTKLKGSGVTLSEFLTKPRHDTFMAARQRVGVSRCWTRDGCVFVLSPDGKRHRAVTVAELDAVCPPTLLAGSSSVASTLPGAAKKGSEKAPSTKARPKRATIQKSA</sequence>
<gene>
    <name evidence="3" type="ORF">JYU34_013419</name>
    <name evidence="2" type="ORF">JYU34_015377</name>
</gene>
<dbReference type="EMBL" id="JAHIBW010000020">
    <property type="protein sequence ID" value="KAG7301007.1"/>
    <property type="molecule type" value="Genomic_DNA"/>
</dbReference>
<accession>A0ABQ7QA39</accession>
<organism evidence="3 4">
    <name type="scientific">Plutella xylostella</name>
    <name type="common">Diamondback moth</name>
    <name type="synonym">Plutella maculipennis</name>
    <dbReference type="NCBI Taxonomy" id="51655"/>
    <lineage>
        <taxon>Eukaryota</taxon>
        <taxon>Metazoa</taxon>
        <taxon>Ecdysozoa</taxon>
        <taxon>Arthropoda</taxon>
        <taxon>Hexapoda</taxon>
        <taxon>Insecta</taxon>
        <taxon>Pterygota</taxon>
        <taxon>Neoptera</taxon>
        <taxon>Endopterygota</taxon>
        <taxon>Lepidoptera</taxon>
        <taxon>Glossata</taxon>
        <taxon>Ditrysia</taxon>
        <taxon>Yponomeutoidea</taxon>
        <taxon>Plutellidae</taxon>
        <taxon>Plutella</taxon>
    </lineage>
</organism>
<dbReference type="Gene3D" id="3.30.70.1820">
    <property type="entry name" value="L1 transposable element, RRM domain"/>
    <property type="match status" value="1"/>
</dbReference>
<dbReference type="EMBL" id="JAHIBW010000018">
    <property type="protein sequence ID" value="KAG7301970.1"/>
    <property type="molecule type" value="Genomic_DNA"/>
</dbReference>
<keyword evidence="4" id="KW-1185">Reference proteome</keyword>
<proteinExistence type="predicted"/>
<evidence type="ECO:0000313" key="3">
    <source>
        <dbReference type="EMBL" id="KAG7301970.1"/>
    </source>
</evidence>
<reference evidence="3 4" key="1">
    <citation type="submission" date="2021-06" db="EMBL/GenBank/DDBJ databases">
        <title>A haploid diamondback moth (Plutella xylostella L.) genome assembly resolves 31 chromosomes and identifies a diamide resistance mutation.</title>
        <authorList>
            <person name="Ward C.M."/>
            <person name="Perry K.D."/>
            <person name="Baker G."/>
            <person name="Powis K."/>
            <person name="Heckel D.G."/>
            <person name="Baxter S.W."/>
        </authorList>
    </citation>
    <scope>NUCLEOTIDE SEQUENCE [LARGE SCALE GENOMIC DNA]</scope>
    <source>
        <strain evidence="3 4">LV</strain>
        <tissue evidence="3">Single pupa</tissue>
    </source>
</reference>
<evidence type="ECO:0000313" key="2">
    <source>
        <dbReference type="EMBL" id="KAG7301007.1"/>
    </source>
</evidence>
<dbReference type="Proteomes" id="UP000823941">
    <property type="component" value="Chromosome 18"/>
</dbReference>
<dbReference type="Proteomes" id="UP000823941">
    <property type="component" value="Chromosome 20"/>
</dbReference>
<evidence type="ECO:0000256" key="1">
    <source>
        <dbReference type="SAM" id="MobiDB-lite"/>
    </source>
</evidence>
<feature type="region of interest" description="Disordered" evidence="1">
    <location>
        <begin position="222"/>
        <end position="255"/>
    </location>
</feature>
<comment type="caution">
    <text evidence="3">The sequence shown here is derived from an EMBL/GenBank/DDBJ whole genome shotgun (WGS) entry which is preliminary data.</text>
</comment>